<evidence type="ECO:0000313" key="9">
    <source>
        <dbReference type="Proteomes" id="UP000039324"/>
    </source>
</evidence>
<dbReference type="EMBL" id="OVEO01000003">
    <property type="protein sequence ID" value="SPQ94980.1"/>
    <property type="molecule type" value="Genomic_DNA"/>
</dbReference>
<keyword evidence="4" id="KW-0539">Nucleus</keyword>
<dbReference type="OMA" id="ECYGDEY"/>
<evidence type="ECO:0000256" key="1">
    <source>
        <dbReference type="ARBA" id="ARBA00004123"/>
    </source>
</evidence>
<dbReference type="STRING" id="37360.A0A0G4J5N2"/>
<dbReference type="PIRSF" id="PIRSF026991">
    <property type="entry name" value="Mnd1"/>
    <property type="match status" value="1"/>
</dbReference>
<evidence type="ECO:0000259" key="6">
    <source>
        <dbReference type="Pfam" id="PF03962"/>
    </source>
</evidence>
<dbReference type="InterPro" id="IPR040453">
    <property type="entry name" value="Mnd1_HTH"/>
</dbReference>
<reference evidence="8 10" key="2">
    <citation type="submission" date="2018-03" db="EMBL/GenBank/DDBJ databases">
        <authorList>
            <person name="Fogelqvist J."/>
        </authorList>
    </citation>
    <scope>NUCLEOTIDE SEQUENCE [LARGE SCALE GENOMIC DNA]</scope>
</reference>
<dbReference type="Proteomes" id="UP000039324">
    <property type="component" value="Unassembled WGS sequence"/>
</dbReference>
<keyword evidence="3 5" id="KW-0175">Coiled coil</keyword>
<evidence type="ECO:0000313" key="8">
    <source>
        <dbReference type="EMBL" id="SPQ94980.1"/>
    </source>
</evidence>
<evidence type="ECO:0000256" key="2">
    <source>
        <dbReference type="ARBA" id="ARBA00005981"/>
    </source>
</evidence>
<dbReference type="Proteomes" id="UP000290189">
    <property type="component" value="Unassembled WGS sequence"/>
</dbReference>
<evidence type="ECO:0000256" key="4">
    <source>
        <dbReference type="ARBA" id="ARBA00023242"/>
    </source>
</evidence>
<dbReference type="OrthoDB" id="273345at2759"/>
<comment type="similarity">
    <text evidence="2">Belongs to the MND1 family.</text>
</comment>
<gene>
    <name evidence="7" type="ORF">PBRA_002842</name>
    <name evidence="8" type="ORF">PLBR_LOCUS2195</name>
</gene>
<dbReference type="Pfam" id="PF03962">
    <property type="entry name" value="Mnd1"/>
    <property type="match status" value="1"/>
</dbReference>
<evidence type="ECO:0000256" key="3">
    <source>
        <dbReference type="ARBA" id="ARBA00023054"/>
    </source>
</evidence>
<dbReference type="EMBL" id="CDSF01000133">
    <property type="protein sequence ID" value="CEP02875.1"/>
    <property type="molecule type" value="Genomic_DNA"/>
</dbReference>
<dbReference type="GO" id="GO:0003690">
    <property type="term" value="F:double-stranded DNA binding"/>
    <property type="evidence" value="ECO:0007669"/>
    <property type="project" value="InterPro"/>
</dbReference>
<proteinExistence type="inferred from homology"/>
<organism evidence="7 9">
    <name type="scientific">Plasmodiophora brassicae</name>
    <name type="common">Clubroot disease agent</name>
    <dbReference type="NCBI Taxonomy" id="37360"/>
    <lineage>
        <taxon>Eukaryota</taxon>
        <taxon>Sar</taxon>
        <taxon>Rhizaria</taxon>
        <taxon>Endomyxa</taxon>
        <taxon>Phytomyxea</taxon>
        <taxon>Plasmodiophorida</taxon>
        <taxon>Plasmodiophoridae</taxon>
        <taxon>Plasmodiophora</taxon>
    </lineage>
</organism>
<sequence>MAFPHACGSGRTSVAPTSLATAAADCAAPFDRSTYSFPQVAAVMSSKKKGLSHDEKRKRMCEFFYEKKEVMVLKELEKQLPKVKGIVAQSVKDILQSLVDDGVIDTDKIGSGNFFWALPSKALNSRRVKIEAMEKEIEQLQSESESNAKTIADLEIGREDSDERKPIEGQLSALQQAIAECDERLNALDVRNPEKIQKMTNLVAESRGAVNRWTDNVNEVFSYLSSNVPGCDVTEVMKAVGMRSELEYVD</sequence>
<accession>A0A0G4J5N2</accession>
<dbReference type="InterPro" id="IPR005647">
    <property type="entry name" value="Mnd1"/>
</dbReference>
<dbReference type="GO" id="GO:0005634">
    <property type="term" value="C:nucleus"/>
    <property type="evidence" value="ECO:0007669"/>
    <property type="project" value="UniProtKB-SubCell"/>
</dbReference>
<evidence type="ECO:0000256" key="5">
    <source>
        <dbReference type="SAM" id="Coils"/>
    </source>
</evidence>
<name>A0A0G4J5N2_PLABS</name>
<geneLocation type="mitochondrion" evidence="8"/>
<keyword evidence="8" id="KW-0496">Mitochondrion</keyword>
<reference evidence="7 9" key="1">
    <citation type="submission" date="2015-02" db="EMBL/GenBank/DDBJ databases">
        <authorList>
            <person name="Chooi Y.-H."/>
        </authorList>
    </citation>
    <scope>NUCLEOTIDE SEQUENCE [LARGE SCALE GENOMIC DNA]</scope>
    <source>
        <strain evidence="7">E3</strain>
    </source>
</reference>
<protein>
    <recommendedName>
        <fullName evidence="6">Mnd1 HTH domain-containing protein</fullName>
    </recommendedName>
</protein>
<feature type="domain" description="Mnd1 HTH" evidence="6">
    <location>
        <begin position="60"/>
        <end position="119"/>
    </location>
</feature>
<comment type="subcellular location">
    <subcellularLocation>
        <location evidence="1">Nucleus</location>
    </subcellularLocation>
</comment>
<keyword evidence="9" id="KW-1185">Reference proteome</keyword>
<evidence type="ECO:0000313" key="10">
    <source>
        <dbReference type="Proteomes" id="UP000290189"/>
    </source>
</evidence>
<dbReference type="AlphaFoldDB" id="A0A0G4J5N2"/>
<feature type="coiled-coil region" evidence="5">
    <location>
        <begin position="123"/>
        <end position="191"/>
    </location>
</feature>
<evidence type="ECO:0000313" key="7">
    <source>
        <dbReference type="EMBL" id="CEP02875.1"/>
    </source>
</evidence>
<dbReference type="GO" id="GO:0007131">
    <property type="term" value="P:reciprocal meiotic recombination"/>
    <property type="evidence" value="ECO:0007669"/>
    <property type="project" value="InterPro"/>
</dbReference>